<sequence length="414" mass="44204">MPGAEMRLPLGWGWLFIQRSLAWDLSLLPSTGPISSALSAHYGTRPVVMVGGFLSGLGLLLASFATCLTHLHFCIGLLAGLGWALVFTPSLATVSRYFEKRRTLATGLAVSGAGVSSLAFSPLFQLLVDSYGWRGALLLVAGMSFNLVAAGALLRSLSLAGDSVAGDAPGQKRLSRLTSLLGLDLLSHKPFMRYILAFILIDTGYFVPYAHLVPYTREMGYDEYQAAFLMSATAVADLVGRIFAGWLADSGTIFHLLHHLTLWTVLTGISIALIPLGGSYALLMGLGICYGFFAGALVPLQFSCLVEIVGTGRILGGIGLMHMLESMGALLGAPLSGWLRDATGNYTISFIISGAFLLAGGLILLTLPNYFSCSWPSNPKEEMKEELEMEASELRGPFHTATTTFRGEAESESC</sequence>
<dbReference type="Proteomes" id="UP000694392">
    <property type="component" value="Unplaced"/>
</dbReference>
<dbReference type="InterPro" id="IPR020846">
    <property type="entry name" value="MFS_dom"/>
</dbReference>
<evidence type="ECO:0000256" key="1">
    <source>
        <dbReference type="ARBA" id="ARBA00004141"/>
    </source>
</evidence>
<feature type="transmembrane region" description="Helical" evidence="2">
    <location>
        <begin position="71"/>
        <end position="92"/>
    </location>
</feature>
<feature type="transmembrane region" description="Helical" evidence="2">
    <location>
        <begin position="347"/>
        <end position="371"/>
    </location>
</feature>
<name>A0A8D0HQI9_SPHPU</name>
<feature type="transmembrane region" description="Helical" evidence="2">
    <location>
        <begin position="253"/>
        <end position="274"/>
    </location>
</feature>
<evidence type="ECO:0000256" key="2">
    <source>
        <dbReference type="SAM" id="Phobius"/>
    </source>
</evidence>
<reference evidence="4" key="2">
    <citation type="submission" date="2025-09" db="UniProtKB">
        <authorList>
            <consortium name="Ensembl"/>
        </authorList>
    </citation>
    <scope>IDENTIFICATION</scope>
</reference>
<feature type="domain" description="Major facilitator superfamily (MFS) profile" evidence="3">
    <location>
        <begin position="1"/>
        <end position="372"/>
    </location>
</feature>
<dbReference type="InterPro" id="IPR050327">
    <property type="entry name" value="Proton-linked_MCT"/>
</dbReference>
<dbReference type="GO" id="GO:0016020">
    <property type="term" value="C:membrane"/>
    <property type="evidence" value="ECO:0007669"/>
    <property type="project" value="UniProtKB-SubCell"/>
</dbReference>
<dbReference type="InterPro" id="IPR011701">
    <property type="entry name" value="MFS"/>
</dbReference>
<comment type="subcellular location">
    <subcellularLocation>
        <location evidence="1">Membrane</location>
        <topology evidence="1">Multi-pass membrane protein</topology>
    </subcellularLocation>
</comment>
<protein>
    <recommendedName>
        <fullName evidence="3">Major facilitator superfamily (MFS) profile domain-containing protein</fullName>
    </recommendedName>
</protein>
<evidence type="ECO:0000313" key="4">
    <source>
        <dbReference type="Ensembl" id="ENSSPUP00000023336.1"/>
    </source>
</evidence>
<dbReference type="InterPro" id="IPR036259">
    <property type="entry name" value="MFS_trans_sf"/>
</dbReference>
<keyword evidence="2" id="KW-1133">Transmembrane helix</keyword>
<feature type="transmembrane region" description="Helical" evidence="2">
    <location>
        <begin position="224"/>
        <end position="247"/>
    </location>
</feature>
<keyword evidence="2" id="KW-0812">Transmembrane</keyword>
<keyword evidence="5" id="KW-1185">Reference proteome</keyword>
<dbReference type="GeneTree" id="ENSGT00940000159372"/>
<dbReference type="AlphaFoldDB" id="A0A8D0HQI9"/>
<dbReference type="Gene3D" id="1.20.1250.20">
    <property type="entry name" value="MFS general substrate transporter like domains"/>
    <property type="match status" value="1"/>
</dbReference>
<proteinExistence type="predicted"/>
<keyword evidence="2" id="KW-0472">Membrane</keyword>
<dbReference type="Ensembl" id="ENSSPUT00000024889.1">
    <property type="protein sequence ID" value="ENSSPUP00000023336.1"/>
    <property type="gene ID" value="ENSSPUG00000017890.1"/>
</dbReference>
<feature type="transmembrane region" description="Helical" evidence="2">
    <location>
        <begin position="104"/>
        <end position="124"/>
    </location>
</feature>
<feature type="transmembrane region" description="Helical" evidence="2">
    <location>
        <begin position="281"/>
        <end position="302"/>
    </location>
</feature>
<dbReference type="PANTHER" id="PTHR11360:SF19">
    <property type="entry name" value="MONOCARBOXYLATE TRANSPORTER 13"/>
    <property type="match status" value="1"/>
</dbReference>
<accession>A0A8D0HQI9</accession>
<dbReference type="SUPFAM" id="SSF103473">
    <property type="entry name" value="MFS general substrate transporter"/>
    <property type="match status" value="1"/>
</dbReference>
<dbReference type="PROSITE" id="PS50850">
    <property type="entry name" value="MFS"/>
    <property type="match status" value="1"/>
</dbReference>
<dbReference type="PANTHER" id="PTHR11360">
    <property type="entry name" value="MONOCARBOXYLATE TRANSPORTER"/>
    <property type="match status" value="1"/>
</dbReference>
<dbReference type="GO" id="GO:0008028">
    <property type="term" value="F:monocarboxylic acid transmembrane transporter activity"/>
    <property type="evidence" value="ECO:0007669"/>
    <property type="project" value="TreeGrafter"/>
</dbReference>
<organism evidence="4 5">
    <name type="scientific">Sphenodon punctatus</name>
    <name type="common">Tuatara</name>
    <name type="synonym">Hatteria punctata</name>
    <dbReference type="NCBI Taxonomy" id="8508"/>
    <lineage>
        <taxon>Eukaryota</taxon>
        <taxon>Metazoa</taxon>
        <taxon>Chordata</taxon>
        <taxon>Craniata</taxon>
        <taxon>Vertebrata</taxon>
        <taxon>Euteleostomi</taxon>
        <taxon>Lepidosauria</taxon>
        <taxon>Sphenodontia</taxon>
        <taxon>Sphenodontidae</taxon>
        <taxon>Sphenodon</taxon>
    </lineage>
</organism>
<feature type="transmembrane region" description="Helical" evidence="2">
    <location>
        <begin position="136"/>
        <end position="154"/>
    </location>
</feature>
<evidence type="ECO:0000313" key="5">
    <source>
        <dbReference type="Proteomes" id="UP000694392"/>
    </source>
</evidence>
<feature type="transmembrane region" description="Helical" evidence="2">
    <location>
        <begin position="314"/>
        <end position="335"/>
    </location>
</feature>
<reference evidence="4" key="1">
    <citation type="submission" date="2025-08" db="UniProtKB">
        <authorList>
            <consortium name="Ensembl"/>
        </authorList>
    </citation>
    <scope>IDENTIFICATION</scope>
</reference>
<evidence type="ECO:0000259" key="3">
    <source>
        <dbReference type="PROSITE" id="PS50850"/>
    </source>
</evidence>
<feature type="transmembrane region" description="Helical" evidence="2">
    <location>
        <begin position="46"/>
        <end position="64"/>
    </location>
</feature>
<feature type="transmembrane region" description="Helical" evidence="2">
    <location>
        <begin position="191"/>
        <end position="212"/>
    </location>
</feature>
<dbReference type="Pfam" id="PF07690">
    <property type="entry name" value="MFS_1"/>
    <property type="match status" value="2"/>
</dbReference>